<feature type="chain" id="PRO_5042048082" evidence="6">
    <location>
        <begin position="17"/>
        <end position="579"/>
    </location>
</feature>
<reference evidence="7" key="1">
    <citation type="journal article" date="2023" name="Mol. Phylogenet. Evol.">
        <title>Genome-scale phylogeny and comparative genomics of the fungal order Sordariales.</title>
        <authorList>
            <person name="Hensen N."/>
            <person name="Bonometti L."/>
            <person name="Westerberg I."/>
            <person name="Brannstrom I.O."/>
            <person name="Guillou S."/>
            <person name="Cros-Aarteil S."/>
            <person name="Calhoun S."/>
            <person name="Haridas S."/>
            <person name="Kuo A."/>
            <person name="Mondo S."/>
            <person name="Pangilinan J."/>
            <person name="Riley R."/>
            <person name="LaButti K."/>
            <person name="Andreopoulos B."/>
            <person name="Lipzen A."/>
            <person name="Chen C."/>
            <person name="Yan M."/>
            <person name="Daum C."/>
            <person name="Ng V."/>
            <person name="Clum A."/>
            <person name="Steindorff A."/>
            <person name="Ohm R.A."/>
            <person name="Martin F."/>
            <person name="Silar P."/>
            <person name="Natvig D.O."/>
            <person name="Lalanne C."/>
            <person name="Gautier V."/>
            <person name="Ament-Velasquez S.L."/>
            <person name="Kruys A."/>
            <person name="Hutchinson M.I."/>
            <person name="Powell A.J."/>
            <person name="Barry K."/>
            <person name="Miller A.N."/>
            <person name="Grigoriev I.V."/>
            <person name="Debuchy R."/>
            <person name="Gladieux P."/>
            <person name="Hiltunen Thoren M."/>
            <person name="Johannesson H."/>
        </authorList>
    </citation>
    <scope>NUCLEOTIDE SEQUENCE</scope>
    <source>
        <strain evidence="7">CBS 314.62</strain>
    </source>
</reference>
<organism evidence="7 8">
    <name type="scientific">Podospora appendiculata</name>
    <dbReference type="NCBI Taxonomy" id="314037"/>
    <lineage>
        <taxon>Eukaryota</taxon>
        <taxon>Fungi</taxon>
        <taxon>Dikarya</taxon>
        <taxon>Ascomycota</taxon>
        <taxon>Pezizomycotina</taxon>
        <taxon>Sordariomycetes</taxon>
        <taxon>Sordariomycetidae</taxon>
        <taxon>Sordariales</taxon>
        <taxon>Podosporaceae</taxon>
        <taxon>Podospora</taxon>
    </lineage>
</organism>
<evidence type="ECO:0000256" key="1">
    <source>
        <dbReference type="ARBA" id="ARBA00010617"/>
    </source>
</evidence>
<dbReference type="InterPro" id="IPR036396">
    <property type="entry name" value="Cyt_P450_sf"/>
</dbReference>
<evidence type="ECO:0000313" key="8">
    <source>
        <dbReference type="Proteomes" id="UP001270362"/>
    </source>
</evidence>
<dbReference type="PANTHER" id="PTHR24305">
    <property type="entry name" value="CYTOCHROME P450"/>
    <property type="match status" value="1"/>
</dbReference>
<dbReference type="GO" id="GO:0020037">
    <property type="term" value="F:heme binding"/>
    <property type="evidence" value="ECO:0007669"/>
    <property type="project" value="InterPro"/>
</dbReference>
<dbReference type="InterPro" id="IPR050121">
    <property type="entry name" value="Cytochrome_P450_monoxygenase"/>
</dbReference>
<keyword evidence="2 5" id="KW-0349">Heme</keyword>
<dbReference type="CDD" id="cd11070">
    <property type="entry name" value="CYP56-like"/>
    <property type="match status" value="1"/>
</dbReference>
<keyword evidence="6" id="KW-0732">Signal</keyword>
<dbReference type="InterPro" id="IPR002401">
    <property type="entry name" value="Cyt_P450_E_grp-I"/>
</dbReference>
<dbReference type="AlphaFoldDB" id="A0AAE0X1P2"/>
<sequence>MAWFPVLLVAAPLLLAGTFVAQTVFGLARNYASARTIGVPIRFIPISPLNPFWTLVDRAVLSFIRRLPGPLGRNSFTRYNWRGWEVADRYRSHQEMGDIWVLVTPFKNWIYLNDPDALNSLFRRGNDFPRPVFVTGVCCWLENVLELTQDFPFAAILDVFGPNISTAEGQAWKTQRKMAMHSFNEQNNEIVWSESLTLATDMQKYWTSMPSIDTAASDLRTLSLHVLSRAGFGKSFKFESQEDRKTQRPSANSAANYKDSLQTIMENCVLILGLGTSFIAQPWLPKKLRDVHAAYVSFRAYMTSLYEEEKAAYAVGETGEPNLMRSMVRASQADAKDGGGLTEAEIYGNMFVFNFAGHDTTAHSFTFAMYFLAANPEVQEWLHEEIHRVFGDVPVEDWDYRANFPRLKRCLSVLYETIRLYVPVPTIKWTADKAQPLVVGGRTLVLPASSMIAPSYGSVQTDPRFWGPNSLNWDPSRFIVKSAEDGDEELRVPVRGSFHGWSDGARDCPGRKFSHVEFVATMAVLFRSNWRVKPAPKYPDESPEAARSRVLDLIENDSGSVLLLQMLHPERAPLVWEKR</sequence>
<evidence type="ECO:0000256" key="4">
    <source>
        <dbReference type="ARBA" id="ARBA00023004"/>
    </source>
</evidence>
<keyword evidence="8" id="KW-1185">Reference proteome</keyword>
<dbReference type="PRINTS" id="PR00463">
    <property type="entry name" value="EP450I"/>
</dbReference>
<gene>
    <name evidence="7" type="ORF">B0T22DRAFT_385683</name>
</gene>
<dbReference type="GO" id="GO:0016705">
    <property type="term" value="F:oxidoreductase activity, acting on paired donors, with incorporation or reduction of molecular oxygen"/>
    <property type="evidence" value="ECO:0007669"/>
    <property type="project" value="InterPro"/>
</dbReference>
<dbReference type="PANTHER" id="PTHR24305:SF166">
    <property type="entry name" value="CYTOCHROME P450 12A4, MITOCHONDRIAL-RELATED"/>
    <property type="match status" value="1"/>
</dbReference>
<dbReference type="InterPro" id="IPR001128">
    <property type="entry name" value="Cyt_P450"/>
</dbReference>
<evidence type="ECO:0000256" key="3">
    <source>
        <dbReference type="ARBA" id="ARBA00022723"/>
    </source>
</evidence>
<dbReference type="Gene3D" id="1.10.630.10">
    <property type="entry name" value="Cytochrome P450"/>
    <property type="match status" value="1"/>
</dbReference>
<evidence type="ECO:0000256" key="5">
    <source>
        <dbReference type="PIRSR" id="PIRSR602401-1"/>
    </source>
</evidence>
<evidence type="ECO:0000256" key="6">
    <source>
        <dbReference type="SAM" id="SignalP"/>
    </source>
</evidence>
<evidence type="ECO:0000313" key="7">
    <source>
        <dbReference type="EMBL" id="KAK3682775.1"/>
    </source>
</evidence>
<reference evidence="7" key="2">
    <citation type="submission" date="2023-06" db="EMBL/GenBank/DDBJ databases">
        <authorList>
            <consortium name="Lawrence Berkeley National Laboratory"/>
            <person name="Haridas S."/>
            <person name="Hensen N."/>
            <person name="Bonometti L."/>
            <person name="Westerberg I."/>
            <person name="Brannstrom I.O."/>
            <person name="Guillou S."/>
            <person name="Cros-Aarteil S."/>
            <person name="Calhoun S."/>
            <person name="Kuo A."/>
            <person name="Mondo S."/>
            <person name="Pangilinan J."/>
            <person name="Riley R."/>
            <person name="Labutti K."/>
            <person name="Andreopoulos B."/>
            <person name="Lipzen A."/>
            <person name="Chen C."/>
            <person name="Yanf M."/>
            <person name="Daum C."/>
            <person name="Ng V."/>
            <person name="Clum A."/>
            <person name="Steindorff A."/>
            <person name="Ohm R."/>
            <person name="Martin F."/>
            <person name="Silar P."/>
            <person name="Natvig D."/>
            <person name="Lalanne C."/>
            <person name="Gautier V."/>
            <person name="Ament-Velasquez S.L."/>
            <person name="Kruys A."/>
            <person name="Hutchinson M.I."/>
            <person name="Powell A.J."/>
            <person name="Barry K."/>
            <person name="Miller A.N."/>
            <person name="Grigoriev I.V."/>
            <person name="Debuchy R."/>
            <person name="Gladieux P."/>
            <person name="Thoren M.H."/>
            <person name="Johannesson H."/>
        </authorList>
    </citation>
    <scope>NUCLEOTIDE SEQUENCE</scope>
    <source>
        <strain evidence="7">CBS 314.62</strain>
    </source>
</reference>
<dbReference type="Pfam" id="PF00067">
    <property type="entry name" value="p450"/>
    <property type="match status" value="1"/>
</dbReference>
<dbReference type="GO" id="GO:0005506">
    <property type="term" value="F:iron ion binding"/>
    <property type="evidence" value="ECO:0007669"/>
    <property type="project" value="InterPro"/>
</dbReference>
<feature type="binding site" description="axial binding residue" evidence="5">
    <location>
        <position position="508"/>
    </location>
    <ligand>
        <name>heme</name>
        <dbReference type="ChEBI" id="CHEBI:30413"/>
    </ligand>
    <ligandPart>
        <name>Fe</name>
        <dbReference type="ChEBI" id="CHEBI:18248"/>
    </ligandPart>
</feature>
<protein>
    <submittedName>
        <fullName evidence="7">Cytochrome P450</fullName>
    </submittedName>
</protein>
<name>A0AAE0X1P2_9PEZI</name>
<dbReference type="SUPFAM" id="SSF48264">
    <property type="entry name" value="Cytochrome P450"/>
    <property type="match status" value="1"/>
</dbReference>
<accession>A0AAE0X1P2</accession>
<evidence type="ECO:0000256" key="2">
    <source>
        <dbReference type="ARBA" id="ARBA00022617"/>
    </source>
</evidence>
<dbReference type="Proteomes" id="UP001270362">
    <property type="component" value="Unassembled WGS sequence"/>
</dbReference>
<comment type="similarity">
    <text evidence="1">Belongs to the cytochrome P450 family.</text>
</comment>
<dbReference type="GO" id="GO:0004497">
    <property type="term" value="F:monooxygenase activity"/>
    <property type="evidence" value="ECO:0007669"/>
    <property type="project" value="InterPro"/>
</dbReference>
<dbReference type="PRINTS" id="PR00385">
    <property type="entry name" value="P450"/>
</dbReference>
<keyword evidence="4 5" id="KW-0408">Iron</keyword>
<proteinExistence type="inferred from homology"/>
<keyword evidence="3 5" id="KW-0479">Metal-binding</keyword>
<dbReference type="EMBL" id="JAULSO010000005">
    <property type="protein sequence ID" value="KAK3682775.1"/>
    <property type="molecule type" value="Genomic_DNA"/>
</dbReference>
<feature type="signal peptide" evidence="6">
    <location>
        <begin position="1"/>
        <end position="16"/>
    </location>
</feature>
<comment type="cofactor">
    <cofactor evidence="5">
        <name>heme</name>
        <dbReference type="ChEBI" id="CHEBI:30413"/>
    </cofactor>
</comment>
<comment type="caution">
    <text evidence="7">The sequence shown here is derived from an EMBL/GenBank/DDBJ whole genome shotgun (WGS) entry which is preliminary data.</text>
</comment>